<sequence>MNYEELQAEKGLSFSPPHVRRRSLSYRRHRNHYMTCLAIIIFCILTPARYLTRPFFATYFFHYPITTFNAAEIAALTTEFYEILSKMGQFPPEAIKYPPHTPPVNVQFAKSLGMAPQVIDLLQRLPYVEGNDRAWLFESQFADFRYNDQLEQSRDPFHAKPDGWSYYSEKGPYMKPWQVALNAVGAHGAVFLLDTWTNRISLTNQLCGCSKDPNLEHEVDRGTWSKNVNAWEHLPSRHAPDVLRDFIEKFRNLEWLPAEYTPYSKPSAVVAKELYLANGWPDSFNLTSFKAATVLSADLTRGTWEQEQPVYIVRWLDTHIKELEQDTFLLKAKSLGLGPSEIDHEASQFNSTTAQMIEVGEEFQKRVRKPKAGQNSQTLVPDRELIKKEAKLVAVKEELRTAEQTMQAAGLSRESLPPGLPEIHPEATAAYEEFKQTHHPLENPTRSISDLDDVEMAKAQASTSGLHSPKSTTAQQS</sequence>
<evidence type="ECO:0000256" key="2">
    <source>
        <dbReference type="SAM" id="Phobius"/>
    </source>
</evidence>
<evidence type="ECO:0000313" key="4">
    <source>
        <dbReference type="Proteomes" id="UP001590950"/>
    </source>
</evidence>
<organism evidence="3 4">
    <name type="scientific">Stereocaulon virgatum</name>
    <dbReference type="NCBI Taxonomy" id="373712"/>
    <lineage>
        <taxon>Eukaryota</taxon>
        <taxon>Fungi</taxon>
        <taxon>Dikarya</taxon>
        <taxon>Ascomycota</taxon>
        <taxon>Pezizomycotina</taxon>
        <taxon>Lecanoromycetes</taxon>
        <taxon>OSLEUM clade</taxon>
        <taxon>Lecanoromycetidae</taxon>
        <taxon>Lecanorales</taxon>
        <taxon>Lecanorineae</taxon>
        <taxon>Stereocaulaceae</taxon>
        <taxon>Stereocaulon</taxon>
    </lineage>
</organism>
<feature type="transmembrane region" description="Helical" evidence="2">
    <location>
        <begin position="31"/>
        <end position="51"/>
    </location>
</feature>
<dbReference type="EMBL" id="JBEFKJ010000016">
    <property type="protein sequence ID" value="KAL2041835.1"/>
    <property type="molecule type" value="Genomic_DNA"/>
</dbReference>
<accession>A0ABR4A9Q3</accession>
<keyword evidence="2" id="KW-0812">Transmembrane</keyword>
<keyword evidence="4" id="KW-1185">Reference proteome</keyword>
<proteinExistence type="predicted"/>
<protein>
    <submittedName>
        <fullName evidence="3">Uncharacterized protein</fullName>
    </submittedName>
</protein>
<gene>
    <name evidence="3" type="ORF">N7G274_005619</name>
</gene>
<keyword evidence="2" id="KW-0472">Membrane</keyword>
<reference evidence="3 4" key="1">
    <citation type="submission" date="2024-09" db="EMBL/GenBank/DDBJ databases">
        <title>Rethinking Asexuality: The Enigmatic Case of Functional Sexual Genes in Lepraria (Stereocaulaceae).</title>
        <authorList>
            <person name="Doellman M."/>
            <person name="Sun Y."/>
            <person name="Barcenas-Pena A."/>
            <person name="Lumbsch H.T."/>
            <person name="Grewe F."/>
        </authorList>
    </citation>
    <scope>NUCLEOTIDE SEQUENCE [LARGE SCALE GENOMIC DNA]</scope>
    <source>
        <strain evidence="3 4">Mercado 3170</strain>
    </source>
</reference>
<evidence type="ECO:0000313" key="3">
    <source>
        <dbReference type="EMBL" id="KAL2041835.1"/>
    </source>
</evidence>
<name>A0ABR4A9Q3_9LECA</name>
<comment type="caution">
    <text evidence="3">The sequence shown here is derived from an EMBL/GenBank/DDBJ whole genome shotgun (WGS) entry which is preliminary data.</text>
</comment>
<dbReference type="Proteomes" id="UP001590950">
    <property type="component" value="Unassembled WGS sequence"/>
</dbReference>
<feature type="compositionally biased region" description="Polar residues" evidence="1">
    <location>
        <begin position="460"/>
        <end position="477"/>
    </location>
</feature>
<evidence type="ECO:0000256" key="1">
    <source>
        <dbReference type="SAM" id="MobiDB-lite"/>
    </source>
</evidence>
<feature type="region of interest" description="Disordered" evidence="1">
    <location>
        <begin position="432"/>
        <end position="477"/>
    </location>
</feature>
<keyword evidence="2" id="KW-1133">Transmembrane helix</keyword>
<feature type="compositionally biased region" description="Basic and acidic residues" evidence="1">
    <location>
        <begin position="432"/>
        <end position="441"/>
    </location>
</feature>